<dbReference type="GO" id="GO:0020037">
    <property type="term" value="F:heme binding"/>
    <property type="evidence" value="ECO:0007669"/>
    <property type="project" value="InterPro"/>
</dbReference>
<evidence type="ECO:0000256" key="4">
    <source>
        <dbReference type="ARBA" id="ARBA00010617"/>
    </source>
</evidence>
<evidence type="ECO:0000256" key="2">
    <source>
        <dbReference type="ARBA" id="ARBA00004174"/>
    </source>
</evidence>
<protein>
    <submittedName>
        <fullName evidence="15">Uncharacterized protein</fullName>
    </submittedName>
</protein>
<dbReference type="PANTHER" id="PTHR24292:SF45">
    <property type="entry name" value="CYTOCHROME P450 6G1-RELATED"/>
    <property type="match status" value="1"/>
</dbReference>
<dbReference type="GO" id="GO:0016705">
    <property type="term" value="F:oxidoreductase activity, acting on paired donors, with incorporation or reduction of molecular oxygen"/>
    <property type="evidence" value="ECO:0007669"/>
    <property type="project" value="InterPro"/>
</dbReference>
<keyword evidence="14" id="KW-0812">Transmembrane</keyword>
<evidence type="ECO:0000256" key="6">
    <source>
        <dbReference type="ARBA" id="ARBA00022723"/>
    </source>
</evidence>
<dbReference type="PRINTS" id="PR00385">
    <property type="entry name" value="P450"/>
</dbReference>
<accession>B4MSX6</accession>
<dbReference type="SUPFAM" id="SSF48264">
    <property type="entry name" value="Cytochrome P450"/>
    <property type="match status" value="1"/>
</dbReference>
<dbReference type="KEGG" id="dwi:6641332"/>
<gene>
    <name evidence="15" type="primary">Dwil\GK19812</name>
    <name evidence="15" type="ORF">Dwil_GK19812</name>
</gene>
<dbReference type="Proteomes" id="UP000007798">
    <property type="component" value="Unassembled WGS sequence"/>
</dbReference>
<dbReference type="PRINTS" id="PR00463">
    <property type="entry name" value="EP450I"/>
</dbReference>
<dbReference type="InParanoid" id="B4MSX6"/>
<dbReference type="Gene3D" id="1.10.630.10">
    <property type="entry name" value="Cytochrome P450"/>
    <property type="match status" value="1"/>
</dbReference>
<keyword evidence="11" id="KW-0503">Monooxygenase</keyword>
<dbReference type="FunCoup" id="B4MSX6">
    <property type="interactions" value="53"/>
</dbReference>
<proteinExistence type="inferred from homology"/>
<evidence type="ECO:0000256" key="11">
    <source>
        <dbReference type="ARBA" id="ARBA00023033"/>
    </source>
</evidence>
<dbReference type="EMBL" id="CH963851">
    <property type="protein sequence ID" value="EDW75215.2"/>
    <property type="molecule type" value="Genomic_DNA"/>
</dbReference>
<dbReference type="CDD" id="cd11056">
    <property type="entry name" value="CYP6-like"/>
    <property type="match status" value="1"/>
</dbReference>
<comment type="cofactor">
    <cofactor evidence="1 13">
        <name>heme</name>
        <dbReference type="ChEBI" id="CHEBI:30413"/>
    </cofactor>
</comment>
<keyword evidence="5 13" id="KW-0349">Heme</keyword>
<evidence type="ECO:0000256" key="5">
    <source>
        <dbReference type="ARBA" id="ARBA00022617"/>
    </source>
</evidence>
<dbReference type="GO" id="GO:0004497">
    <property type="term" value="F:monooxygenase activity"/>
    <property type="evidence" value="ECO:0007669"/>
    <property type="project" value="UniProtKB-KW"/>
</dbReference>
<dbReference type="eggNOG" id="KOG0158">
    <property type="taxonomic scope" value="Eukaryota"/>
</dbReference>
<dbReference type="FunFam" id="1.10.630.10:FF:000042">
    <property type="entry name" value="Cytochrome P450"/>
    <property type="match status" value="1"/>
</dbReference>
<evidence type="ECO:0000313" key="15">
    <source>
        <dbReference type="EMBL" id="EDW75215.2"/>
    </source>
</evidence>
<dbReference type="SMR" id="B4MSX6"/>
<dbReference type="OrthoDB" id="2789670at2759"/>
<comment type="subcellular location">
    <subcellularLocation>
        <location evidence="3">Endoplasmic reticulum membrane</location>
        <topology evidence="3">Peripheral membrane protein</topology>
    </subcellularLocation>
    <subcellularLocation>
        <location evidence="2">Microsome membrane</location>
        <topology evidence="2">Peripheral membrane protein</topology>
    </subcellularLocation>
</comment>
<dbReference type="GO" id="GO:0046680">
    <property type="term" value="P:response to DDT"/>
    <property type="evidence" value="ECO:0007669"/>
    <property type="project" value="TreeGrafter"/>
</dbReference>
<feature type="transmembrane region" description="Helical" evidence="14">
    <location>
        <begin position="6"/>
        <end position="23"/>
    </location>
</feature>
<evidence type="ECO:0000313" key="16">
    <source>
        <dbReference type="Proteomes" id="UP000007798"/>
    </source>
</evidence>
<evidence type="ECO:0000256" key="1">
    <source>
        <dbReference type="ARBA" id="ARBA00001971"/>
    </source>
</evidence>
<dbReference type="InterPro" id="IPR036396">
    <property type="entry name" value="Cyt_P450_sf"/>
</dbReference>
<dbReference type="InterPro" id="IPR001128">
    <property type="entry name" value="Cyt_P450"/>
</dbReference>
<reference evidence="15 16" key="1">
    <citation type="journal article" date="2007" name="Nature">
        <title>Evolution of genes and genomes on the Drosophila phylogeny.</title>
        <authorList>
            <consortium name="Drosophila 12 Genomes Consortium"/>
            <person name="Clark A.G."/>
            <person name="Eisen M.B."/>
            <person name="Smith D.R."/>
            <person name="Bergman C.M."/>
            <person name="Oliver B."/>
            <person name="Markow T.A."/>
            <person name="Kaufman T.C."/>
            <person name="Kellis M."/>
            <person name="Gelbart W."/>
            <person name="Iyer V.N."/>
            <person name="Pollard D.A."/>
            <person name="Sackton T.B."/>
            <person name="Larracuente A.M."/>
            <person name="Singh N.D."/>
            <person name="Abad J.P."/>
            <person name="Abt D.N."/>
            <person name="Adryan B."/>
            <person name="Aguade M."/>
            <person name="Akashi H."/>
            <person name="Anderson W.W."/>
            <person name="Aquadro C.F."/>
            <person name="Ardell D.H."/>
            <person name="Arguello R."/>
            <person name="Artieri C.G."/>
            <person name="Barbash D.A."/>
            <person name="Barker D."/>
            <person name="Barsanti P."/>
            <person name="Batterham P."/>
            <person name="Batzoglou S."/>
            <person name="Begun D."/>
            <person name="Bhutkar A."/>
            <person name="Blanco E."/>
            <person name="Bosak S.A."/>
            <person name="Bradley R.K."/>
            <person name="Brand A.D."/>
            <person name="Brent M.R."/>
            <person name="Brooks A.N."/>
            <person name="Brown R.H."/>
            <person name="Butlin R.K."/>
            <person name="Caggese C."/>
            <person name="Calvi B.R."/>
            <person name="Bernardo de Carvalho A."/>
            <person name="Caspi A."/>
            <person name="Castrezana S."/>
            <person name="Celniker S.E."/>
            <person name="Chang J.L."/>
            <person name="Chapple C."/>
            <person name="Chatterji S."/>
            <person name="Chinwalla A."/>
            <person name="Civetta A."/>
            <person name="Clifton S.W."/>
            <person name="Comeron J.M."/>
            <person name="Costello J.C."/>
            <person name="Coyne J.A."/>
            <person name="Daub J."/>
            <person name="David R.G."/>
            <person name="Delcher A.L."/>
            <person name="Delehaunty K."/>
            <person name="Do C.B."/>
            <person name="Ebling H."/>
            <person name="Edwards K."/>
            <person name="Eickbush T."/>
            <person name="Evans J.D."/>
            <person name="Filipski A."/>
            <person name="Findeiss S."/>
            <person name="Freyhult E."/>
            <person name="Fulton L."/>
            <person name="Fulton R."/>
            <person name="Garcia A.C."/>
            <person name="Gardiner A."/>
            <person name="Garfield D.A."/>
            <person name="Garvin B.E."/>
            <person name="Gibson G."/>
            <person name="Gilbert D."/>
            <person name="Gnerre S."/>
            <person name="Godfrey J."/>
            <person name="Good R."/>
            <person name="Gotea V."/>
            <person name="Gravely B."/>
            <person name="Greenberg A.J."/>
            <person name="Griffiths-Jones S."/>
            <person name="Gross S."/>
            <person name="Guigo R."/>
            <person name="Gustafson E.A."/>
            <person name="Haerty W."/>
            <person name="Hahn M.W."/>
            <person name="Halligan D.L."/>
            <person name="Halpern A.L."/>
            <person name="Halter G.M."/>
            <person name="Han M.V."/>
            <person name="Heger A."/>
            <person name="Hillier L."/>
            <person name="Hinrichs A.S."/>
            <person name="Holmes I."/>
            <person name="Hoskins R.A."/>
            <person name="Hubisz M.J."/>
            <person name="Hultmark D."/>
            <person name="Huntley M.A."/>
            <person name="Jaffe D.B."/>
            <person name="Jagadeeshan S."/>
            <person name="Jeck W.R."/>
            <person name="Johnson J."/>
            <person name="Jones C.D."/>
            <person name="Jordan W.C."/>
            <person name="Karpen G.H."/>
            <person name="Kataoka E."/>
            <person name="Keightley P.D."/>
            <person name="Kheradpour P."/>
            <person name="Kirkness E.F."/>
            <person name="Koerich L.B."/>
            <person name="Kristiansen K."/>
            <person name="Kudrna D."/>
            <person name="Kulathinal R.J."/>
            <person name="Kumar S."/>
            <person name="Kwok R."/>
            <person name="Lander E."/>
            <person name="Langley C.H."/>
            <person name="Lapoint R."/>
            <person name="Lazzaro B.P."/>
            <person name="Lee S.J."/>
            <person name="Levesque L."/>
            <person name="Li R."/>
            <person name="Lin C.F."/>
            <person name="Lin M.F."/>
            <person name="Lindblad-Toh K."/>
            <person name="Llopart A."/>
            <person name="Long M."/>
            <person name="Low L."/>
            <person name="Lozovsky E."/>
            <person name="Lu J."/>
            <person name="Luo M."/>
            <person name="Machado C.A."/>
            <person name="Makalowski W."/>
            <person name="Marzo M."/>
            <person name="Matsuda M."/>
            <person name="Matzkin L."/>
            <person name="McAllister B."/>
            <person name="McBride C.S."/>
            <person name="McKernan B."/>
            <person name="McKernan K."/>
            <person name="Mendez-Lago M."/>
            <person name="Minx P."/>
            <person name="Mollenhauer M.U."/>
            <person name="Montooth K."/>
            <person name="Mount S.M."/>
            <person name="Mu X."/>
            <person name="Myers E."/>
            <person name="Negre B."/>
            <person name="Newfeld S."/>
            <person name="Nielsen R."/>
            <person name="Noor M.A."/>
            <person name="O'Grady P."/>
            <person name="Pachter L."/>
            <person name="Papaceit M."/>
            <person name="Parisi M.J."/>
            <person name="Parisi M."/>
            <person name="Parts L."/>
            <person name="Pedersen J.S."/>
            <person name="Pesole G."/>
            <person name="Phillippy A.M."/>
            <person name="Ponting C.P."/>
            <person name="Pop M."/>
            <person name="Porcelli D."/>
            <person name="Powell J.R."/>
            <person name="Prohaska S."/>
            <person name="Pruitt K."/>
            <person name="Puig M."/>
            <person name="Quesneville H."/>
            <person name="Ram K.R."/>
            <person name="Rand D."/>
            <person name="Rasmussen M.D."/>
            <person name="Reed L.K."/>
            <person name="Reenan R."/>
            <person name="Reily A."/>
            <person name="Remington K.A."/>
            <person name="Rieger T.T."/>
            <person name="Ritchie M.G."/>
            <person name="Robin C."/>
            <person name="Rogers Y.H."/>
            <person name="Rohde C."/>
            <person name="Rozas J."/>
            <person name="Rubenfield M.J."/>
            <person name="Ruiz A."/>
            <person name="Russo S."/>
            <person name="Salzberg S.L."/>
            <person name="Sanchez-Gracia A."/>
            <person name="Saranga D.J."/>
            <person name="Sato H."/>
            <person name="Schaeffer S.W."/>
            <person name="Schatz M.C."/>
            <person name="Schlenke T."/>
            <person name="Schwartz R."/>
            <person name="Segarra C."/>
            <person name="Singh R.S."/>
            <person name="Sirot L."/>
            <person name="Sirota M."/>
            <person name="Sisneros N.B."/>
            <person name="Smith C.D."/>
            <person name="Smith T.F."/>
            <person name="Spieth J."/>
            <person name="Stage D.E."/>
            <person name="Stark A."/>
            <person name="Stephan W."/>
            <person name="Strausberg R.L."/>
            <person name="Strempel S."/>
            <person name="Sturgill D."/>
            <person name="Sutton G."/>
            <person name="Sutton G.G."/>
            <person name="Tao W."/>
            <person name="Teichmann S."/>
            <person name="Tobari Y.N."/>
            <person name="Tomimura Y."/>
            <person name="Tsolas J.M."/>
            <person name="Valente V.L."/>
            <person name="Venter E."/>
            <person name="Venter J.C."/>
            <person name="Vicario S."/>
            <person name="Vieira F.G."/>
            <person name="Vilella A.J."/>
            <person name="Villasante A."/>
            <person name="Walenz B."/>
            <person name="Wang J."/>
            <person name="Wasserman M."/>
            <person name="Watts T."/>
            <person name="Wilson D."/>
            <person name="Wilson R.K."/>
            <person name="Wing R.A."/>
            <person name="Wolfner M.F."/>
            <person name="Wong A."/>
            <person name="Wong G.K."/>
            <person name="Wu C.I."/>
            <person name="Wu G."/>
            <person name="Yamamoto D."/>
            <person name="Yang H.P."/>
            <person name="Yang S.P."/>
            <person name="Yorke J.A."/>
            <person name="Yoshida K."/>
            <person name="Zdobnov E."/>
            <person name="Zhang P."/>
            <person name="Zhang Y."/>
            <person name="Zimin A.V."/>
            <person name="Baldwin J."/>
            <person name="Abdouelleil A."/>
            <person name="Abdulkadir J."/>
            <person name="Abebe A."/>
            <person name="Abera B."/>
            <person name="Abreu J."/>
            <person name="Acer S.C."/>
            <person name="Aftuck L."/>
            <person name="Alexander A."/>
            <person name="An P."/>
            <person name="Anderson E."/>
            <person name="Anderson S."/>
            <person name="Arachi H."/>
            <person name="Azer M."/>
            <person name="Bachantsang P."/>
            <person name="Barry A."/>
            <person name="Bayul T."/>
            <person name="Berlin A."/>
            <person name="Bessette D."/>
            <person name="Bloom T."/>
            <person name="Blye J."/>
            <person name="Boguslavskiy L."/>
            <person name="Bonnet C."/>
            <person name="Boukhgalter B."/>
            <person name="Bourzgui I."/>
            <person name="Brown A."/>
            <person name="Cahill P."/>
            <person name="Channer S."/>
            <person name="Cheshatsang Y."/>
            <person name="Chuda L."/>
            <person name="Citroen M."/>
            <person name="Collymore A."/>
            <person name="Cooke P."/>
            <person name="Costello M."/>
            <person name="D'Aco K."/>
            <person name="Daza R."/>
            <person name="De Haan G."/>
            <person name="DeGray S."/>
            <person name="DeMaso C."/>
            <person name="Dhargay N."/>
            <person name="Dooley K."/>
            <person name="Dooley E."/>
            <person name="Doricent M."/>
            <person name="Dorje P."/>
            <person name="Dorjee K."/>
            <person name="Dupes A."/>
            <person name="Elong R."/>
            <person name="Falk J."/>
            <person name="Farina A."/>
            <person name="Faro S."/>
            <person name="Ferguson D."/>
            <person name="Fisher S."/>
            <person name="Foley C.D."/>
            <person name="Franke A."/>
            <person name="Friedrich D."/>
            <person name="Gadbois L."/>
            <person name="Gearin G."/>
            <person name="Gearin C.R."/>
            <person name="Giannoukos G."/>
            <person name="Goode T."/>
            <person name="Graham J."/>
            <person name="Grandbois E."/>
            <person name="Grewal S."/>
            <person name="Gyaltsen K."/>
            <person name="Hafez N."/>
            <person name="Hagos B."/>
            <person name="Hall J."/>
            <person name="Henson C."/>
            <person name="Hollinger A."/>
            <person name="Honan T."/>
            <person name="Huard M.D."/>
            <person name="Hughes L."/>
            <person name="Hurhula B."/>
            <person name="Husby M.E."/>
            <person name="Kamat A."/>
            <person name="Kanga B."/>
            <person name="Kashin S."/>
            <person name="Khazanovich D."/>
            <person name="Kisner P."/>
            <person name="Lance K."/>
            <person name="Lara M."/>
            <person name="Lee W."/>
            <person name="Lennon N."/>
            <person name="Letendre F."/>
            <person name="LeVine R."/>
            <person name="Lipovsky A."/>
            <person name="Liu X."/>
            <person name="Liu J."/>
            <person name="Liu S."/>
            <person name="Lokyitsang T."/>
            <person name="Lokyitsang Y."/>
            <person name="Lubonja R."/>
            <person name="Lui A."/>
            <person name="MacDonald P."/>
            <person name="Magnisalis V."/>
            <person name="Maru K."/>
            <person name="Matthews C."/>
            <person name="McCusker W."/>
            <person name="McDonough S."/>
            <person name="Mehta T."/>
            <person name="Meldrim J."/>
            <person name="Meneus L."/>
            <person name="Mihai O."/>
            <person name="Mihalev A."/>
            <person name="Mihova T."/>
            <person name="Mittelman R."/>
            <person name="Mlenga V."/>
            <person name="Montmayeur A."/>
            <person name="Mulrain L."/>
            <person name="Navidi A."/>
            <person name="Naylor J."/>
            <person name="Negash T."/>
            <person name="Nguyen T."/>
            <person name="Nguyen N."/>
            <person name="Nicol R."/>
            <person name="Norbu C."/>
            <person name="Norbu N."/>
            <person name="Novod N."/>
            <person name="O'Neill B."/>
            <person name="Osman S."/>
            <person name="Markiewicz E."/>
            <person name="Oyono O.L."/>
            <person name="Patti C."/>
            <person name="Phunkhang P."/>
            <person name="Pierre F."/>
            <person name="Priest M."/>
            <person name="Raghuraman S."/>
            <person name="Rege F."/>
            <person name="Reyes R."/>
            <person name="Rise C."/>
            <person name="Rogov P."/>
            <person name="Ross K."/>
            <person name="Ryan E."/>
            <person name="Settipalli S."/>
            <person name="Shea T."/>
            <person name="Sherpa N."/>
            <person name="Shi L."/>
            <person name="Shih D."/>
            <person name="Sparrow T."/>
            <person name="Spaulding J."/>
            <person name="Stalker J."/>
            <person name="Stange-Thomann N."/>
            <person name="Stavropoulos S."/>
            <person name="Stone C."/>
            <person name="Strader C."/>
            <person name="Tesfaye S."/>
            <person name="Thomson T."/>
            <person name="Thoulutsang Y."/>
            <person name="Thoulutsang D."/>
            <person name="Topham K."/>
            <person name="Topping I."/>
            <person name="Tsamla T."/>
            <person name="Vassiliev H."/>
            <person name="Vo A."/>
            <person name="Wangchuk T."/>
            <person name="Wangdi T."/>
            <person name="Weiand M."/>
            <person name="Wilkinson J."/>
            <person name="Wilson A."/>
            <person name="Yadav S."/>
            <person name="Young G."/>
            <person name="Yu Q."/>
            <person name="Zembek L."/>
            <person name="Zhong D."/>
            <person name="Zimmer A."/>
            <person name="Zwirko Z."/>
            <person name="Jaffe D.B."/>
            <person name="Alvarez P."/>
            <person name="Brockman W."/>
            <person name="Butler J."/>
            <person name="Chin C."/>
            <person name="Gnerre S."/>
            <person name="Grabherr M."/>
            <person name="Kleber M."/>
            <person name="Mauceli E."/>
            <person name="MacCallum I."/>
        </authorList>
    </citation>
    <scope>NUCLEOTIDE SEQUENCE [LARGE SCALE GENOMIC DNA]</scope>
    <source>
        <strain evidence="16">Tucson 14030-0811.24</strain>
    </source>
</reference>
<keyword evidence="16" id="KW-1185">Reference proteome</keyword>
<dbReference type="PANTHER" id="PTHR24292">
    <property type="entry name" value="CYTOCHROME P450"/>
    <property type="match status" value="1"/>
</dbReference>
<dbReference type="Pfam" id="PF00067">
    <property type="entry name" value="p450"/>
    <property type="match status" value="1"/>
</dbReference>
<keyword evidence="9" id="KW-0560">Oxidoreductase</keyword>
<keyword evidence="8" id="KW-0492">Microsome</keyword>
<keyword evidence="7" id="KW-0256">Endoplasmic reticulum</keyword>
<sequence length="529" mass="62198">MAYSTNILLGIVTILTAVFIWSRRTYVYWQRRRVKFVQPIPLLGNLKKVLKLEESFALQLRRFYFDRRFQREPVIGIYLFHQPALLIRDLELVRTVLIEDFVSFSNRFAKCDLRHDKMGALNLFFAKQAEWREIRTRLSPAFTEAKIKQMFSLMEEIGCDLEWYLKRLMRSLRRDDSTSDRSGAIVSIKDICDLYNTDMIASIAFGLRSYSLRNTQSEIGSHCQDIFRPNMRRIIDFFVIFYLPKLVPLLRSKLFTESHSEFLRRVIQLVIEERERGGILRNDLIEMLLTLKKEADLQQDKSHFTHHQDFLAAQAASFEVAGIETCSSSMSFALFELAKQPLMQARLRREIREAFRLQSDDGSESLSYERIASMEYLRMVVEETLRKYPIVPLLERECTPTSKKRFYSLRPHAECYARRGMPIYISNLAIHHDPKYWPDPERFDPERFTALNKSHQVPMSYLPYGAGPHNCIGMQIGQLQIKLGLIYFLRQHQVELCDQTVEQISFDPKFALLASEHSIYLKIVDCYDL</sequence>
<evidence type="ECO:0000256" key="13">
    <source>
        <dbReference type="PIRSR" id="PIRSR602401-1"/>
    </source>
</evidence>
<evidence type="ECO:0000256" key="7">
    <source>
        <dbReference type="ARBA" id="ARBA00022824"/>
    </source>
</evidence>
<evidence type="ECO:0000256" key="14">
    <source>
        <dbReference type="SAM" id="Phobius"/>
    </source>
</evidence>
<keyword evidence="6 13" id="KW-0479">Metal-binding</keyword>
<organism evidence="15 16">
    <name type="scientific">Drosophila willistoni</name>
    <name type="common">Fruit fly</name>
    <dbReference type="NCBI Taxonomy" id="7260"/>
    <lineage>
        <taxon>Eukaryota</taxon>
        <taxon>Metazoa</taxon>
        <taxon>Ecdysozoa</taxon>
        <taxon>Arthropoda</taxon>
        <taxon>Hexapoda</taxon>
        <taxon>Insecta</taxon>
        <taxon>Pterygota</taxon>
        <taxon>Neoptera</taxon>
        <taxon>Endopterygota</taxon>
        <taxon>Diptera</taxon>
        <taxon>Brachycera</taxon>
        <taxon>Muscomorpha</taxon>
        <taxon>Ephydroidea</taxon>
        <taxon>Drosophilidae</taxon>
        <taxon>Drosophila</taxon>
        <taxon>Sophophora</taxon>
    </lineage>
</organism>
<dbReference type="GO" id="GO:0005789">
    <property type="term" value="C:endoplasmic reticulum membrane"/>
    <property type="evidence" value="ECO:0007669"/>
    <property type="project" value="UniProtKB-SubCell"/>
</dbReference>
<dbReference type="GO" id="GO:0005506">
    <property type="term" value="F:iron ion binding"/>
    <property type="evidence" value="ECO:0007669"/>
    <property type="project" value="InterPro"/>
</dbReference>
<comment type="similarity">
    <text evidence="4">Belongs to the cytochrome P450 family.</text>
</comment>
<evidence type="ECO:0000256" key="3">
    <source>
        <dbReference type="ARBA" id="ARBA00004406"/>
    </source>
</evidence>
<name>B4MSX6_DROWI</name>
<keyword evidence="12 14" id="KW-0472">Membrane</keyword>
<evidence type="ECO:0000256" key="9">
    <source>
        <dbReference type="ARBA" id="ARBA00023002"/>
    </source>
</evidence>
<dbReference type="InterPro" id="IPR002401">
    <property type="entry name" value="Cyt_P450_E_grp-I"/>
</dbReference>
<evidence type="ECO:0000256" key="8">
    <source>
        <dbReference type="ARBA" id="ARBA00022848"/>
    </source>
</evidence>
<evidence type="ECO:0000256" key="12">
    <source>
        <dbReference type="ARBA" id="ARBA00023136"/>
    </source>
</evidence>
<evidence type="ECO:0000256" key="10">
    <source>
        <dbReference type="ARBA" id="ARBA00023004"/>
    </source>
</evidence>
<feature type="binding site" description="axial binding residue" evidence="13">
    <location>
        <position position="471"/>
    </location>
    <ligand>
        <name>heme</name>
        <dbReference type="ChEBI" id="CHEBI:30413"/>
    </ligand>
    <ligandPart>
        <name>Fe</name>
        <dbReference type="ChEBI" id="CHEBI:18248"/>
    </ligandPart>
</feature>
<dbReference type="AlphaFoldDB" id="B4MSX6"/>
<dbReference type="InterPro" id="IPR050476">
    <property type="entry name" value="Insect_CytP450_Detox"/>
</dbReference>
<dbReference type="GO" id="GO:0046701">
    <property type="term" value="P:insecticide catabolic process"/>
    <property type="evidence" value="ECO:0007669"/>
    <property type="project" value="TreeGrafter"/>
</dbReference>
<keyword evidence="10 13" id="KW-0408">Iron</keyword>
<keyword evidence="14" id="KW-1133">Transmembrane helix</keyword>
<dbReference type="HOGENOM" id="CLU_001570_5_2_1"/>